<dbReference type="VEuPathDB" id="FungiDB:KRP22_13888"/>
<sequence length="363" mass="40604">MDKKLEECGAVTKRSTPHRVGVLGRVLLGCREFWTGVTVIPTFVLVLIGLVVFGLVMETHIISCTPEITLLNEEEVCTPRVVNASTGEYHSGHRYYSALKEMDTPPAPTFRGKHTNLCNDHERLKAKFGYCLPISGRKDTPFCIAGDRTDLLNVRSPKSVCYSSVLHMLMVEVYEELKASGNTPLITFGSLLGAVRNGSMIPFTEDTDIGFVGNLNSKDVLKMELRKKGYHMFFLDIWRVCVAPTHPLAGRLYDPSQPIAKNYAVPYVDLYTMKKLNDGNWDIQELQGSNGRLMPYNKVEPFSQVTINGMPFDTVHDPNFFLTEAYGPNYMTPKQRTPPNARKALQEVIKKLTTGAKRAQGPP</sequence>
<dbReference type="STRING" id="164328.H3GYP5"/>
<keyword evidence="1" id="KW-0812">Transmembrane</keyword>
<dbReference type="AlphaFoldDB" id="H3GYP5"/>
<organism evidence="2 3">
    <name type="scientific">Phytophthora ramorum</name>
    <name type="common">Sudden oak death agent</name>
    <dbReference type="NCBI Taxonomy" id="164328"/>
    <lineage>
        <taxon>Eukaryota</taxon>
        <taxon>Sar</taxon>
        <taxon>Stramenopiles</taxon>
        <taxon>Oomycota</taxon>
        <taxon>Peronosporomycetes</taxon>
        <taxon>Peronosporales</taxon>
        <taxon>Peronosporaceae</taxon>
        <taxon>Phytophthora</taxon>
    </lineage>
</organism>
<proteinExistence type="predicted"/>
<dbReference type="InterPro" id="IPR052613">
    <property type="entry name" value="LicD_transferase"/>
</dbReference>
<evidence type="ECO:0000313" key="2">
    <source>
        <dbReference type="EnsemblProtists" id="Phyra82841"/>
    </source>
</evidence>
<name>H3GYP5_PHYRM</name>
<feature type="transmembrane region" description="Helical" evidence="1">
    <location>
        <begin position="33"/>
        <end position="57"/>
    </location>
</feature>
<dbReference type="EnsemblProtists" id="Phyra82841">
    <property type="protein sequence ID" value="Phyra82841"/>
    <property type="gene ID" value="Phyra82841"/>
</dbReference>
<dbReference type="OMA" id="LSNGYWD"/>
<dbReference type="EMBL" id="DS566075">
    <property type="status" value="NOT_ANNOTATED_CDS"/>
    <property type="molecule type" value="Genomic_DNA"/>
</dbReference>
<evidence type="ECO:0000256" key="1">
    <source>
        <dbReference type="SAM" id="Phobius"/>
    </source>
</evidence>
<reference evidence="2" key="2">
    <citation type="submission" date="2015-06" db="UniProtKB">
        <authorList>
            <consortium name="EnsemblProtists"/>
        </authorList>
    </citation>
    <scope>IDENTIFICATION</scope>
    <source>
        <strain evidence="2">Pr102</strain>
    </source>
</reference>
<accession>H3GYP5</accession>
<dbReference type="eggNOG" id="ENOG502SK7I">
    <property type="taxonomic scope" value="Eukaryota"/>
</dbReference>
<dbReference type="HOGENOM" id="CLU_055052_0_0_1"/>
<keyword evidence="3" id="KW-1185">Reference proteome</keyword>
<reference evidence="3" key="1">
    <citation type="journal article" date="2006" name="Science">
        <title>Phytophthora genome sequences uncover evolutionary origins and mechanisms of pathogenesis.</title>
        <authorList>
            <person name="Tyler B.M."/>
            <person name="Tripathy S."/>
            <person name="Zhang X."/>
            <person name="Dehal P."/>
            <person name="Jiang R.H."/>
            <person name="Aerts A."/>
            <person name="Arredondo F.D."/>
            <person name="Baxter L."/>
            <person name="Bensasson D."/>
            <person name="Beynon J.L."/>
            <person name="Chapman J."/>
            <person name="Damasceno C.M."/>
            <person name="Dorrance A.E."/>
            <person name="Dou D."/>
            <person name="Dickerman A.W."/>
            <person name="Dubchak I.L."/>
            <person name="Garbelotto M."/>
            <person name="Gijzen M."/>
            <person name="Gordon S.G."/>
            <person name="Govers F."/>
            <person name="Grunwald N.J."/>
            <person name="Huang W."/>
            <person name="Ivors K.L."/>
            <person name="Jones R.W."/>
            <person name="Kamoun S."/>
            <person name="Krampis K."/>
            <person name="Lamour K.H."/>
            <person name="Lee M.K."/>
            <person name="McDonald W.H."/>
            <person name="Medina M."/>
            <person name="Meijer H.J."/>
            <person name="Nordberg E.K."/>
            <person name="Maclean D.J."/>
            <person name="Ospina-Giraldo M.D."/>
            <person name="Morris P.F."/>
            <person name="Phuntumart V."/>
            <person name="Putnam N.H."/>
            <person name="Rash S."/>
            <person name="Rose J.K."/>
            <person name="Sakihama Y."/>
            <person name="Salamov A.A."/>
            <person name="Savidor A."/>
            <person name="Scheuring C.F."/>
            <person name="Smith B.M."/>
            <person name="Sobral B.W."/>
            <person name="Terry A."/>
            <person name="Torto-Alalibo T.A."/>
            <person name="Win J."/>
            <person name="Xu Z."/>
            <person name="Zhang H."/>
            <person name="Grigoriev I.V."/>
            <person name="Rokhsar D.S."/>
            <person name="Boore J.L."/>
        </authorList>
    </citation>
    <scope>NUCLEOTIDE SEQUENCE [LARGE SCALE GENOMIC DNA]</scope>
    <source>
        <strain evidence="3">Pr102</strain>
    </source>
</reference>
<evidence type="ECO:0000313" key="3">
    <source>
        <dbReference type="Proteomes" id="UP000005238"/>
    </source>
</evidence>
<dbReference type="Proteomes" id="UP000005238">
    <property type="component" value="Unassembled WGS sequence"/>
</dbReference>
<keyword evidence="1" id="KW-0472">Membrane</keyword>
<dbReference type="VEuPathDB" id="FungiDB:KRP23_9459"/>
<dbReference type="InParanoid" id="H3GYP5"/>
<protein>
    <submittedName>
        <fullName evidence="2">Uncharacterized protein</fullName>
    </submittedName>
</protein>
<keyword evidence="1" id="KW-1133">Transmembrane helix</keyword>
<dbReference type="PANTHER" id="PTHR13627:SF33">
    <property type="entry name" value="LICD FAMILY PROTEIN"/>
    <property type="match status" value="1"/>
</dbReference>
<dbReference type="PANTHER" id="PTHR13627">
    <property type="entry name" value="FUKUTIN RELATED PROTEIN"/>
    <property type="match status" value="1"/>
</dbReference>